<sequence>MRGIFDSELQNIQKSSQLYQTMVCEERMKSDHSRNSSLTDKSTDNHEQLGTVLFCPWDKCNSTNSVNCSCSFLQWDEETYLNTFSYQGILSDDCCCDIDIMYVPDSRPVVWALLSPIDEEIE</sequence>
<dbReference type="Proteomes" id="UP000050792">
    <property type="component" value="Unassembled WGS sequence"/>
</dbReference>
<organism evidence="1 2">
    <name type="scientific">Schistosoma rodhaini</name>
    <dbReference type="NCBI Taxonomy" id="6188"/>
    <lineage>
        <taxon>Eukaryota</taxon>
        <taxon>Metazoa</taxon>
        <taxon>Spiralia</taxon>
        <taxon>Lophotrochozoa</taxon>
        <taxon>Platyhelminthes</taxon>
        <taxon>Trematoda</taxon>
        <taxon>Digenea</taxon>
        <taxon>Strigeidida</taxon>
        <taxon>Schistosomatoidea</taxon>
        <taxon>Schistosomatidae</taxon>
        <taxon>Schistosoma</taxon>
    </lineage>
</organism>
<reference evidence="2" key="2">
    <citation type="submission" date="2023-11" db="UniProtKB">
        <authorList>
            <consortium name="WormBaseParasite"/>
        </authorList>
    </citation>
    <scope>IDENTIFICATION</scope>
</reference>
<name>A0AA85FBD5_9TREM</name>
<dbReference type="AlphaFoldDB" id="A0AA85FBD5"/>
<evidence type="ECO:0000313" key="1">
    <source>
        <dbReference type="Proteomes" id="UP000050792"/>
    </source>
</evidence>
<keyword evidence="1" id="KW-1185">Reference proteome</keyword>
<dbReference type="WBParaSite" id="SRDH1_43930.1">
    <property type="protein sequence ID" value="SRDH1_43930.1"/>
    <property type="gene ID" value="SRDH1_43930"/>
</dbReference>
<proteinExistence type="predicted"/>
<reference evidence="1" key="1">
    <citation type="submission" date="2022-06" db="EMBL/GenBank/DDBJ databases">
        <authorList>
            <person name="Berger JAMES D."/>
            <person name="Berger JAMES D."/>
        </authorList>
    </citation>
    <scope>NUCLEOTIDE SEQUENCE [LARGE SCALE GENOMIC DNA]</scope>
</reference>
<protein>
    <submittedName>
        <fullName evidence="2">Uncharacterized protein</fullName>
    </submittedName>
</protein>
<evidence type="ECO:0000313" key="2">
    <source>
        <dbReference type="WBParaSite" id="SRDH1_43930.1"/>
    </source>
</evidence>
<accession>A0AA85FBD5</accession>